<keyword evidence="2" id="KW-1185">Reference proteome</keyword>
<gene>
    <name evidence="1" type="ORF">Cco03nite_82020</name>
</gene>
<name>A0A8J3KYV0_9ACTN</name>
<organism evidence="1 2">
    <name type="scientific">Catellatospora coxensis</name>
    <dbReference type="NCBI Taxonomy" id="310354"/>
    <lineage>
        <taxon>Bacteria</taxon>
        <taxon>Bacillati</taxon>
        <taxon>Actinomycetota</taxon>
        <taxon>Actinomycetes</taxon>
        <taxon>Micromonosporales</taxon>
        <taxon>Micromonosporaceae</taxon>
        <taxon>Catellatospora</taxon>
    </lineage>
</organism>
<proteinExistence type="predicted"/>
<dbReference type="EMBL" id="BONI01000141">
    <property type="protein sequence ID" value="GIG11502.1"/>
    <property type="molecule type" value="Genomic_DNA"/>
</dbReference>
<accession>A0A8J3KYV0</accession>
<evidence type="ECO:0000313" key="2">
    <source>
        <dbReference type="Proteomes" id="UP000630887"/>
    </source>
</evidence>
<evidence type="ECO:0000313" key="1">
    <source>
        <dbReference type="EMBL" id="GIG11502.1"/>
    </source>
</evidence>
<dbReference type="AlphaFoldDB" id="A0A8J3KYV0"/>
<sequence>MRMHPGAPKIIAIDRDDHHAEHVGRTSDGRQFLLTTPFVPGPEGNEFVALYLFDAAGALLEAHVDEFGSRDAMDELARRRVYEARLAGLGEVSFERIEVAPFCVERFGVEFGLIPEEPENEDDTWWVAMEPGDYMAFGEPWDSGEYDT</sequence>
<dbReference type="Proteomes" id="UP000630887">
    <property type="component" value="Unassembled WGS sequence"/>
</dbReference>
<protein>
    <submittedName>
        <fullName evidence="1">Uncharacterized protein</fullName>
    </submittedName>
</protein>
<comment type="caution">
    <text evidence="1">The sequence shown here is derived from an EMBL/GenBank/DDBJ whole genome shotgun (WGS) entry which is preliminary data.</text>
</comment>
<reference evidence="1 2" key="1">
    <citation type="submission" date="2021-01" db="EMBL/GenBank/DDBJ databases">
        <title>Whole genome shotgun sequence of Catellatospora coxensis NBRC 107359.</title>
        <authorList>
            <person name="Komaki H."/>
            <person name="Tamura T."/>
        </authorList>
    </citation>
    <scope>NUCLEOTIDE SEQUENCE [LARGE SCALE GENOMIC DNA]</scope>
    <source>
        <strain evidence="1 2">NBRC 107359</strain>
    </source>
</reference>